<evidence type="ECO:0000256" key="4">
    <source>
        <dbReference type="ARBA" id="ARBA00022801"/>
    </source>
</evidence>
<dbReference type="Gene3D" id="3.20.20.80">
    <property type="entry name" value="Glycosidases"/>
    <property type="match status" value="1"/>
</dbReference>
<evidence type="ECO:0000313" key="7">
    <source>
        <dbReference type="EMBL" id="ODR47512.1"/>
    </source>
</evidence>
<dbReference type="InterPro" id="IPR036156">
    <property type="entry name" value="Beta-gal/glucu_dom_sf"/>
</dbReference>
<dbReference type="InterPro" id="IPR013783">
    <property type="entry name" value="Ig-like_fold"/>
</dbReference>
<dbReference type="InterPro" id="IPR006101">
    <property type="entry name" value="Glyco_hydro_2"/>
</dbReference>
<protein>
    <recommendedName>
        <fullName evidence="3">beta-galactosidase</fullName>
        <ecNumber evidence="3">3.2.1.23</ecNumber>
    </recommendedName>
</protein>
<dbReference type="EC" id="3.2.1.23" evidence="3"/>
<dbReference type="PRINTS" id="PR00132">
    <property type="entry name" value="GLHYDRLASE2"/>
</dbReference>
<dbReference type="EMBL" id="MEHA01000020">
    <property type="protein sequence ID" value="ODR47512.1"/>
    <property type="molecule type" value="Genomic_DNA"/>
</dbReference>
<accession>A0A1E3UCL1</accession>
<dbReference type="GO" id="GO:0005990">
    <property type="term" value="P:lactose catabolic process"/>
    <property type="evidence" value="ECO:0007669"/>
    <property type="project" value="TreeGrafter"/>
</dbReference>
<comment type="catalytic activity">
    <reaction evidence="1">
        <text>Hydrolysis of terminal non-reducing beta-D-galactose residues in beta-D-galactosides.</text>
        <dbReference type="EC" id="3.2.1.23"/>
    </reaction>
</comment>
<dbReference type="RefSeq" id="WP_069431966.1">
    <property type="nucleotide sequence ID" value="NZ_MEHA01000020.1"/>
</dbReference>
<gene>
    <name evidence="7" type="ORF">BEI59_22850</name>
</gene>
<dbReference type="InterPro" id="IPR017853">
    <property type="entry name" value="GH"/>
</dbReference>
<evidence type="ECO:0000256" key="2">
    <source>
        <dbReference type="ARBA" id="ARBA00007401"/>
    </source>
</evidence>
<dbReference type="InterPro" id="IPR006103">
    <property type="entry name" value="Glyco_hydro_2_cat"/>
</dbReference>
<dbReference type="OrthoDB" id="2063207at2"/>
<dbReference type="GO" id="GO:0009341">
    <property type="term" value="C:beta-galactosidase complex"/>
    <property type="evidence" value="ECO:0007669"/>
    <property type="project" value="TreeGrafter"/>
</dbReference>
<dbReference type="PANTHER" id="PTHR46323">
    <property type="entry name" value="BETA-GALACTOSIDASE"/>
    <property type="match status" value="1"/>
</dbReference>
<evidence type="ECO:0000313" key="8">
    <source>
        <dbReference type="Proteomes" id="UP000094271"/>
    </source>
</evidence>
<dbReference type="Gene3D" id="2.60.120.260">
    <property type="entry name" value="Galactose-binding domain-like"/>
    <property type="match status" value="1"/>
</dbReference>
<dbReference type="Pfam" id="PF02836">
    <property type="entry name" value="Glyco_hydro_2_C"/>
    <property type="match status" value="1"/>
</dbReference>
<feature type="domain" description="Glycoside hydrolase family 2 catalytic" evidence="6">
    <location>
        <begin position="264"/>
        <end position="447"/>
    </location>
</feature>
<name>A0A1E3UCL1_9FIRM</name>
<dbReference type="InterPro" id="IPR008979">
    <property type="entry name" value="Galactose-bd-like_sf"/>
</dbReference>
<evidence type="ECO:0000256" key="3">
    <source>
        <dbReference type="ARBA" id="ARBA00012756"/>
    </source>
</evidence>
<dbReference type="SUPFAM" id="SSF49303">
    <property type="entry name" value="beta-Galactosidase/glucuronidase domain"/>
    <property type="match status" value="1"/>
</dbReference>
<keyword evidence="5" id="KW-0326">Glycosidase</keyword>
<keyword evidence="4" id="KW-0378">Hydrolase</keyword>
<dbReference type="Proteomes" id="UP000094271">
    <property type="component" value="Unassembled WGS sequence"/>
</dbReference>
<evidence type="ECO:0000256" key="1">
    <source>
        <dbReference type="ARBA" id="ARBA00001412"/>
    </source>
</evidence>
<dbReference type="GO" id="GO:0004565">
    <property type="term" value="F:beta-galactosidase activity"/>
    <property type="evidence" value="ECO:0007669"/>
    <property type="project" value="UniProtKB-EC"/>
</dbReference>
<comment type="similarity">
    <text evidence="2">Belongs to the glycosyl hydrolase 2 family.</text>
</comment>
<dbReference type="Gene3D" id="2.60.40.10">
    <property type="entry name" value="Immunoglobulins"/>
    <property type="match status" value="1"/>
</dbReference>
<organism evidence="7 8">
    <name type="scientific">Eisenbergiella tayi</name>
    <dbReference type="NCBI Taxonomy" id="1432052"/>
    <lineage>
        <taxon>Bacteria</taxon>
        <taxon>Bacillati</taxon>
        <taxon>Bacillota</taxon>
        <taxon>Clostridia</taxon>
        <taxon>Lachnospirales</taxon>
        <taxon>Lachnospiraceae</taxon>
        <taxon>Eisenbergiella</taxon>
    </lineage>
</organism>
<sequence length="1000" mass="115544">MVIIPDKGVGELSLNGSWEFMGEEPGCCVQIPGDLYAMGIHTVTDQIYEYRRLVHVPEEFMGKRIFLELSAIHDDTQILVDKETAAVNQIPYMDCHIDLTKQLKPGKTAEIVLRCLSRSDSVSSAPRRPGDPGMIGFLHNMRLVALEQSFFTVFRYEIEWPLEQEQRAVLKLHMEAEIYPEDNISGQLVLMSQDGKEIFSESCCLVRKANKEAHWNLSVPMKNPCLWDAEHPYLYRLSFRYRTKLSDRYYENGWNVGVRSIQKRKNELYINGKRTKLHGITRYSLDPIQGKQFTPKQIDKEIRLMKEANINFIRLSVYPEQKAYYECCDKYGIYLQVCAPVTFQQERYDTLGFPVVRHSCDKPKYRERYLAQFSYMVESLRNHPSIIFWEFANESDWGSNLKAEVDYARHSDPGRLTTGTWKNSHADINAYHYPLYNEIYQDGSVYDEYTHISTHALGSLCRDPGIRNAWGLSIKKGWDALYEAKGVIGTGIFALGDFVLMFPDGRIGNGSFGQWGIIDKWMRKKPEHWLVKKAYSPIRTLCLSYQIREGQKYLEIPVYNRFNTTNLKEIEAQVYQEDDTANTCMVIPGDIAPGTRGSLRIPLEQFYGIKKLTLCFCQYGKLLLDKETLSLYYNREETEKEGASGGGWETYKEERKSEEYIQSFQAELVLEETDDSYLIKDGEFQFTVNKKTGLFSEGSCNGEKLIESGPYLNFKGLYYKSTAWPRFNDGDFGIDITTWRMDSLQIIKQENMVKLLITGRYSGQQFTDADGRKYGFDEVVVCFEVIFCTKGRFLTSCKVYNPPAYLCCEMGIRYLLSADIRKYDFRREALYSCYPEEHIGRQEGTAWLYRKDALGQELEESYRKPPVFSWSYDEKDFILRGCEDWVHGTNDFRASRENLIYACASAGNGRAGVAVSPEERGLILRMGFARDEDSYNGEEIAMNLNHVLYYDLGGGSLPGRQGDMAWGNYTYEEKILPENYEVRVELFLKREIEDCFTNGG</sequence>
<evidence type="ECO:0000259" key="6">
    <source>
        <dbReference type="Pfam" id="PF02836"/>
    </source>
</evidence>
<dbReference type="SUPFAM" id="SSF49785">
    <property type="entry name" value="Galactose-binding domain-like"/>
    <property type="match status" value="1"/>
</dbReference>
<comment type="caution">
    <text evidence="7">The sequence shown here is derived from an EMBL/GenBank/DDBJ whole genome shotgun (WGS) entry which is preliminary data.</text>
</comment>
<evidence type="ECO:0000256" key="5">
    <source>
        <dbReference type="ARBA" id="ARBA00023295"/>
    </source>
</evidence>
<proteinExistence type="inferred from homology"/>
<dbReference type="InterPro" id="IPR050347">
    <property type="entry name" value="Bact_Beta-galactosidase"/>
</dbReference>
<reference evidence="7 8" key="1">
    <citation type="submission" date="2016-08" db="EMBL/GenBank/DDBJ databases">
        <authorList>
            <person name="Seilhamer J.J."/>
        </authorList>
    </citation>
    <scope>NUCLEOTIDE SEQUENCE [LARGE SCALE GENOMIC DNA]</scope>
    <source>
        <strain evidence="7 8">NML150140-1</strain>
    </source>
</reference>
<dbReference type="SUPFAM" id="SSF51445">
    <property type="entry name" value="(Trans)glycosidases"/>
    <property type="match status" value="1"/>
</dbReference>
<dbReference type="AlphaFoldDB" id="A0A1E3UCL1"/>
<dbReference type="PANTHER" id="PTHR46323:SF2">
    <property type="entry name" value="BETA-GALACTOSIDASE"/>
    <property type="match status" value="1"/>
</dbReference>